<evidence type="ECO:0000259" key="2">
    <source>
        <dbReference type="Pfam" id="PF09917"/>
    </source>
</evidence>
<evidence type="ECO:0000313" key="3">
    <source>
        <dbReference type="EMBL" id="TGD43684.1"/>
    </source>
</evidence>
<protein>
    <submittedName>
        <fullName evidence="3">DUF2147 domain-containing protein</fullName>
    </submittedName>
</protein>
<feature type="chain" id="PRO_5047468435" evidence="1">
    <location>
        <begin position="24"/>
        <end position="133"/>
    </location>
</feature>
<organism evidence="3 4">
    <name type="scientific">Pseudotabrizicola sediminis</name>
    <dbReference type="NCBI Taxonomy" id="2486418"/>
    <lineage>
        <taxon>Bacteria</taxon>
        <taxon>Pseudomonadati</taxon>
        <taxon>Pseudomonadota</taxon>
        <taxon>Alphaproteobacteria</taxon>
        <taxon>Rhodobacterales</taxon>
        <taxon>Paracoccaceae</taxon>
        <taxon>Pseudotabrizicola</taxon>
    </lineage>
</organism>
<dbReference type="RefSeq" id="WP_135430608.1">
    <property type="nucleotide sequence ID" value="NZ_RPEM01000005.1"/>
</dbReference>
<dbReference type="Proteomes" id="UP000297741">
    <property type="component" value="Unassembled WGS sequence"/>
</dbReference>
<dbReference type="EMBL" id="RPEM01000005">
    <property type="protein sequence ID" value="TGD43684.1"/>
    <property type="molecule type" value="Genomic_DNA"/>
</dbReference>
<keyword evidence="1" id="KW-0732">Signal</keyword>
<gene>
    <name evidence="3" type="ORF">EEB11_09440</name>
</gene>
<accession>A0ABY2KRU8</accession>
<keyword evidence="4" id="KW-1185">Reference proteome</keyword>
<feature type="signal peptide" evidence="1">
    <location>
        <begin position="1"/>
        <end position="23"/>
    </location>
</feature>
<name>A0ABY2KRU8_9RHOB</name>
<evidence type="ECO:0000313" key="4">
    <source>
        <dbReference type="Proteomes" id="UP000297741"/>
    </source>
</evidence>
<feature type="domain" description="DUF2147" evidence="2">
    <location>
        <begin position="28"/>
        <end position="131"/>
    </location>
</feature>
<sequence>MNRFAKRLALVAAVIFTASAAFADPAEGVWKTKPDDNGNFGHVQVTACGAAVCGTLVKAFDGSGKEIRSDNVGKRIIWDMQAKGGGAYADGKVWSPDRNKTYNGKMVLQGKGLAISGCVLGICRDGGTWSRVN</sequence>
<dbReference type="PANTHER" id="PTHR36919:SF2">
    <property type="entry name" value="BLL6627 PROTEIN"/>
    <property type="match status" value="1"/>
</dbReference>
<dbReference type="InterPro" id="IPR019223">
    <property type="entry name" value="DUF2147"/>
</dbReference>
<dbReference type="Pfam" id="PF09917">
    <property type="entry name" value="DUF2147"/>
    <property type="match status" value="1"/>
</dbReference>
<dbReference type="PANTHER" id="PTHR36919">
    <property type="entry name" value="BLR1215 PROTEIN"/>
    <property type="match status" value="1"/>
</dbReference>
<comment type="caution">
    <text evidence="3">The sequence shown here is derived from an EMBL/GenBank/DDBJ whole genome shotgun (WGS) entry which is preliminary data.</text>
</comment>
<dbReference type="Gene3D" id="2.40.128.520">
    <property type="match status" value="1"/>
</dbReference>
<evidence type="ECO:0000256" key="1">
    <source>
        <dbReference type="SAM" id="SignalP"/>
    </source>
</evidence>
<reference evidence="3 4" key="1">
    <citation type="submission" date="2018-11" db="EMBL/GenBank/DDBJ databases">
        <title>Tabrizicola sp. isolated from sediment of alpine lake.</title>
        <authorList>
            <person name="Liu Z."/>
        </authorList>
    </citation>
    <scope>NUCLEOTIDE SEQUENCE [LARGE SCALE GENOMIC DNA]</scope>
    <source>
        <strain evidence="3 4">DRYC-M-16</strain>
    </source>
</reference>
<proteinExistence type="predicted"/>